<dbReference type="RefSeq" id="WP_105353757.1">
    <property type="nucleotide sequence ID" value="NZ_PUIB01000011.1"/>
</dbReference>
<proteinExistence type="predicted"/>
<dbReference type="EMBL" id="PUIB01000011">
    <property type="protein sequence ID" value="PQO38396.1"/>
    <property type="molecule type" value="Genomic_DNA"/>
</dbReference>
<sequence>MTLGRLKQVGVEELAVFCGPGQGKDQLEWGVAVRLSQPVDLKAVMQKWHDSEMVGPDAFDSEVRELRIADKPCFQIPNGTFLSPRRKYGHLRFTSRDGEPRTEGINVGRIDEYRGYVEGDTKSSAIFTFDQVSEDDLMDGCLPLDCCLDVFRTYRGRLEFLPAYIAFRNPESGLTSKPWTFDAQSFIHQRIDIPRTLEPADGEGEKKLDLIDDFVVNGRLEVVLTQSIEGMYLGVGEREISICPEVFEYAYVSGQELVVATSEKTLAEMLEASREPVALARQLVQPTADLVVAVNVEEKAQRIDWPNALETLLPAVKGKAWKKSLASLVARFNAGASSTIHAEVQFDRDEDSIMAAQEVDGAIQTAREKAKPLLYVGLNRVDQIGRILAIKFGGPGITAPPEDGPKAIEQLTTAVSIVEKALNGISVQHSGNVLTIDLREPKRFGNLSEVEKLAIAHLEMHQGDELETYERFQQCLEKYEKATQCLPHVTHLWVRRGWHIAYNISRQFCGNQQRFTWVGRGIDVLLDGLQQNPDDVNLMWVSAYVVGTKIGDSDEKEAYRRLFSEDESLQKRLAHWIDIARRQSDSPHVDNWLVAKALADEAITRQAALKIEPYVPLFRFYYLPAQMQAGYAETLSNSGKWKEARTAWQTAEKLCDELGKRSFDAGFGKVTLDYPFNPNVNYRLASPNLRNQFERQCQQYAILVARCQLEQTEEFETIRKLVFQADKIRGTQASKARELYGQAFQSLAKAQELYPEEVTLLLFEFKLMKKHYVELASGDEEVDDSVAELIEAIENAVWP</sequence>
<reference evidence="1 2" key="1">
    <citation type="submission" date="2018-02" db="EMBL/GenBank/DDBJ databases">
        <title>Comparative genomes isolates from brazilian mangrove.</title>
        <authorList>
            <person name="Araujo J.E."/>
            <person name="Taketani R.G."/>
            <person name="Silva M.C.P."/>
            <person name="Loureco M.V."/>
            <person name="Andreote F.D."/>
        </authorList>
    </citation>
    <scope>NUCLEOTIDE SEQUENCE [LARGE SCALE GENOMIC DNA]</scope>
    <source>
        <strain evidence="1 2">NAP PRIS-MGV</strain>
    </source>
</reference>
<evidence type="ECO:0000313" key="1">
    <source>
        <dbReference type="EMBL" id="PQO38396.1"/>
    </source>
</evidence>
<protein>
    <submittedName>
        <fullName evidence="1">Uncharacterized protein</fullName>
    </submittedName>
</protein>
<name>A0A2S8G1T1_9BACT</name>
<organism evidence="1 2">
    <name type="scientific">Blastopirellula marina</name>
    <dbReference type="NCBI Taxonomy" id="124"/>
    <lineage>
        <taxon>Bacteria</taxon>
        <taxon>Pseudomonadati</taxon>
        <taxon>Planctomycetota</taxon>
        <taxon>Planctomycetia</taxon>
        <taxon>Pirellulales</taxon>
        <taxon>Pirellulaceae</taxon>
        <taxon>Blastopirellula</taxon>
    </lineage>
</organism>
<dbReference type="OrthoDB" id="231083at2"/>
<dbReference type="Proteomes" id="UP000239388">
    <property type="component" value="Unassembled WGS sequence"/>
</dbReference>
<gene>
    <name evidence="1" type="ORF">C5Y98_10050</name>
</gene>
<evidence type="ECO:0000313" key="2">
    <source>
        <dbReference type="Proteomes" id="UP000239388"/>
    </source>
</evidence>
<comment type="caution">
    <text evidence="1">The sequence shown here is derived from an EMBL/GenBank/DDBJ whole genome shotgun (WGS) entry which is preliminary data.</text>
</comment>
<accession>A0A2S8G1T1</accession>
<dbReference type="AlphaFoldDB" id="A0A2S8G1T1"/>